<feature type="region of interest" description="Disordered" evidence="1">
    <location>
        <begin position="202"/>
        <end position="266"/>
    </location>
</feature>
<organism evidence="2 3">
    <name type="scientific">Fimbriiglobus ruber</name>
    <dbReference type="NCBI Taxonomy" id="1908690"/>
    <lineage>
        <taxon>Bacteria</taxon>
        <taxon>Pseudomonadati</taxon>
        <taxon>Planctomycetota</taxon>
        <taxon>Planctomycetia</taxon>
        <taxon>Gemmatales</taxon>
        <taxon>Gemmataceae</taxon>
        <taxon>Fimbriiglobus</taxon>
    </lineage>
</organism>
<evidence type="ECO:0000256" key="1">
    <source>
        <dbReference type="SAM" id="MobiDB-lite"/>
    </source>
</evidence>
<gene>
    <name evidence="2" type="ORF">FRUB_07903</name>
</gene>
<feature type="compositionally biased region" description="Pro residues" evidence="1">
    <location>
        <begin position="215"/>
        <end position="240"/>
    </location>
</feature>
<reference evidence="3" key="1">
    <citation type="submission" date="2017-06" db="EMBL/GenBank/DDBJ databases">
        <title>Genome analysis of Fimbriiglobus ruber SP5, the first member of the order Planctomycetales with confirmed chitinolytic capability.</title>
        <authorList>
            <person name="Ravin N.V."/>
            <person name="Rakitin A.L."/>
            <person name="Ivanova A.A."/>
            <person name="Beletsky A.V."/>
            <person name="Kulichevskaya I.S."/>
            <person name="Mardanov A.V."/>
            <person name="Dedysh S.N."/>
        </authorList>
    </citation>
    <scope>NUCLEOTIDE SEQUENCE [LARGE SCALE GENOMIC DNA]</scope>
    <source>
        <strain evidence="3">SP5</strain>
    </source>
</reference>
<dbReference type="EMBL" id="NIDE01000015">
    <property type="protein sequence ID" value="OWK36981.1"/>
    <property type="molecule type" value="Genomic_DNA"/>
</dbReference>
<protein>
    <submittedName>
        <fullName evidence="2">Uncharacterized protein</fullName>
    </submittedName>
</protein>
<sequence length="266" mass="28553">MRNAGKPDSRYDLLEAELRTRERELTDARAEANHLRLLTQTYQRQLQGQGGPPGAFPGPPGVLPGQGGECVAPSYRTDTGSVPTLPLREILIGTGTGGVDEDRHPGDESLMVVISPRDDDGTIVKIPARVIVFAFEVSREGHKTPIGKWDVPPEQLRKTWRGGLLSSGYFVPLQWDQPPGTPKVRVAVRFITLDGKEYEADKDVTVRPLPGVGPHGPPPGSAPPPANELPPPSVSLPPRPGTVAVPPGTEELPPPAARLLPPKPQQ</sequence>
<evidence type="ECO:0000313" key="3">
    <source>
        <dbReference type="Proteomes" id="UP000214646"/>
    </source>
</evidence>
<evidence type="ECO:0000313" key="2">
    <source>
        <dbReference type="EMBL" id="OWK36981.1"/>
    </source>
</evidence>
<name>A0A225D5W6_9BACT</name>
<proteinExistence type="predicted"/>
<feature type="compositionally biased region" description="Pro residues" evidence="1">
    <location>
        <begin position="252"/>
        <end position="266"/>
    </location>
</feature>
<dbReference type="AlphaFoldDB" id="A0A225D5W6"/>
<keyword evidence="3" id="KW-1185">Reference proteome</keyword>
<comment type="caution">
    <text evidence="2">The sequence shown here is derived from an EMBL/GenBank/DDBJ whole genome shotgun (WGS) entry which is preliminary data.</text>
</comment>
<accession>A0A225D5W6</accession>
<dbReference type="Proteomes" id="UP000214646">
    <property type="component" value="Unassembled WGS sequence"/>
</dbReference>